<dbReference type="AlphaFoldDB" id="A0A183DVV1"/>
<evidence type="ECO:0000313" key="1">
    <source>
        <dbReference type="EMBL" id="VDN21139.1"/>
    </source>
</evidence>
<evidence type="ECO:0000313" key="3">
    <source>
        <dbReference type="WBParaSite" id="GPUH_0001285601-mRNA-1"/>
    </source>
</evidence>
<name>A0A183DVV1_9BILA</name>
<proteinExistence type="predicted"/>
<organism evidence="3">
    <name type="scientific">Gongylonema pulchrum</name>
    <dbReference type="NCBI Taxonomy" id="637853"/>
    <lineage>
        <taxon>Eukaryota</taxon>
        <taxon>Metazoa</taxon>
        <taxon>Ecdysozoa</taxon>
        <taxon>Nematoda</taxon>
        <taxon>Chromadorea</taxon>
        <taxon>Rhabditida</taxon>
        <taxon>Spirurina</taxon>
        <taxon>Spiruromorpha</taxon>
        <taxon>Spiruroidea</taxon>
        <taxon>Gongylonematidae</taxon>
        <taxon>Gongylonema</taxon>
    </lineage>
</organism>
<dbReference type="OrthoDB" id="24555at2759"/>
<reference evidence="3" key="1">
    <citation type="submission" date="2016-06" db="UniProtKB">
        <authorList>
            <consortium name="WormBaseParasite"/>
        </authorList>
    </citation>
    <scope>IDENTIFICATION</scope>
</reference>
<protein>
    <submittedName>
        <fullName evidence="3">Transcriptional regulator</fullName>
    </submittedName>
</protein>
<sequence>MSRFVPRRPGMPIFAATKEGRRWLVCLNHEYEQVRASLQYLKKAQGLRYEGFPTTEDRFWYADAVVDALAEHAKGAANDEYRLWMDIFGKRQPVEVNVEVLRMSGEII</sequence>
<dbReference type="Proteomes" id="UP000271098">
    <property type="component" value="Unassembled WGS sequence"/>
</dbReference>
<dbReference type="EMBL" id="UYRT01079654">
    <property type="protein sequence ID" value="VDN21139.1"/>
    <property type="molecule type" value="Genomic_DNA"/>
</dbReference>
<dbReference type="WBParaSite" id="GPUH_0001285601-mRNA-1">
    <property type="protein sequence ID" value="GPUH_0001285601-mRNA-1"/>
    <property type="gene ID" value="GPUH_0001285601"/>
</dbReference>
<reference evidence="1 2" key="2">
    <citation type="submission" date="2018-11" db="EMBL/GenBank/DDBJ databases">
        <authorList>
            <consortium name="Pathogen Informatics"/>
        </authorList>
    </citation>
    <scope>NUCLEOTIDE SEQUENCE [LARGE SCALE GENOMIC DNA]</scope>
</reference>
<keyword evidence="2" id="KW-1185">Reference proteome</keyword>
<evidence type="ECO:0000313" key="2">
    <source>
        <dbReference type="Proteomes" id="UP000271098"/>
    </source>
</evidence>
<gene>
    <name evidence="1" type="ORF">GPUH_LOCUS12842</name>
</gene>
<accession>A0A183DVV1</accession>